<dbReference type="Gene3D" id="3.20.20.40">
    <property type="entry name" value="1, 4-beta cellobiohydrolase"/>
    <property type="match status" value="1"/>
</dbReference>
<keyword evidence="5" id="KW-1185">Reference proteome</keyword>
<dbReference type="InterPro" id="IPR016288">
    <property type="entry name" value="Beta_cellobiohydrolase"/>
</dbReference>
<keyword evidence="3" id="KW-0119">Carbohydrate metabolism</keyword>
<dbReference type="KEGG" id="pbf:CFX0092_A1918"/>
<evidence type="ECO:0000313" key="5">
    <source>
        <dbReference type="Proteomes" id="UP000215027"/>
    </source>
</evidence>
<feature type="binding site" evidence="2">
    <location>
        <position position="246"/>
    </location>
    <ligand>
        <name>substrate</name>
    </ligand>
</feature>
<protein>
    <recommendedName>
        <fullName evidence="3">Glucanase</fullName>
        <ecNumber evidence="3">3.2.1.-</ecNumber>
    </recommendedName>
</protein>
<keyword evidence="3" id="KW-0326">Glycosidase</keyword>
<dbReference type="SUPFAM" id="SSF51989">
    <property type="entry name" value="Glycosyl hydrolases family 6, cellulases"/>
    <property type="match status" value="1"/>
</dbReference>
<feature type="binding site" evidence="2">
    <location>
        <position position="378"/>
    </location>
    <ligand>
        <name>substrate</name>
    </ligand>
</feature>
<sequence length="426" mass="46483">MDIRRKFRLVLVLGAVLVALIAAVPATLAGEIDPATEFYVPPPNQVARRQMAQLFASGDTGDARLIRKMIRTPSAVWFTKGTPARVRQQVRLTVRRAAHKDAVPVLVAFNIPFRDCAQFSAGGAKTAEQYMKWIDGFAAGIGNDEAIVILEPDGLGIIPWYKQFRGLPAQAGDYEWCRPAEADEATAADERFAMLNYAVDVLKAKPNVRVYLDGTHSGWLGSGDAAHRLAQAGVARADGFFLNVSNYRLTEHLEKYGTWVAKCLWFATDPASWGNGHFDWCASQYYPANPNDFSTWGLTDQWYTDNVESQGAYPGLSGLQTFVIDTSRNGQGPWTPPPGYPDPQDWCNPPGRGLGLLPSADTGHALIDAYLWIKIPGESDGECTRGLGPAGETVDPEWGIIDPAAGAWFPQMALDLAHNANPPLLP</sequence>
<proteinExistence type="inferred from homology"/>
<organism evidence="4 5">
    <name type="scientific">Candidatus Promineifilum breve</name>
    <dbReference type="NCBI Taxonomy" id="1806508"/>
    <lineage>
        <taxon>Bacteria</taxon>
        <taxon>Bacillati</taxon>
        <taxon>Chloroflexota</taxon>
        <taxon>Ardenticatenia</taxon>
        <taxon>Candidatus Promineifilales</taxon>
        <taxon>Candidatus Promineifilaceae</taxon>
        <taxon>Candidatus Promineifilum</taxon>
    </lineage>
</organism>
<dbReference type="PRINTS" id="PR00733">
    <property type="entry name" value="GLHYDRLASE6"/>
</dbReference>
<dbReference type="PANTHER" id="PTHR34876">
    <property type="match status" value="1"/>
</dbReference>
<dbReference type="EC" id="3.2.1.-" evidence="3"/>
<feature type="binding site" evidence="2">
    <location>
        <position position="77"/>
    </location>
    <ligand>
        <name>substrate</name>
    </ligand>
</feature>
<dbReference type="EMBL" id="LN890655">
    <property type="protein sequence ID" value="CUS03796.2"/>
    <property type="molecule type" value="Genomic_DNA"/>
</dbReference>
<feature type="binding site" evidence="2">
    <location>
        <position position="346"/>
    </location>
    <ligand>
        <name>substrate</name>
    </ligand>
</feature>
<reference evidence="4" key="1">
    <citation type="submission" date="2016-01" db="EMBL/GenBank/DDBJ databases">
        <authorList>
            <person name="Mcilroy J.S."/>
            <person name="Karst M S."/>
            <person name="Albertsen M."/>
        </authorList>
    </citation>
    <scope>NUCLEOTIDE SEQUENCE</scope>
    <source>
        <strain evidence="4">Cfx-K</strain>
    </source>
</reference>
<comment type="similarity">
    <text evidence="3">Belongs to the glycosyl hydrolase family 6.</text>
</comment>
<keyword evidence="3" id="KW-0378">Hydrolase</keyword>
<dbReference type="GO" id="GO:0004553">
    <property type="term" value="F:hydrolase activity, hydrolyzing O-glycosyl compounds"/>
    <property type="evidence" value="ECO:0007669"/>
    <property type="project" value="InterPro"/>
</dbReference>
<feature type="binding site" evidence="2">
    <location>
        <position position="219"/>
    </location>
    <ligand>
        <name>substrate</name>
    </ligand>
</feature>
<dbReference type="GO" id="GO:0030245">
    <property type="term" value="P:cellulose catabolic process"/>
    <property type="evidence" value="ECO:0007669"/>
    <property type="project" value="UniProtKB-KW"/>
</dbReference>
<dbReference type="InterPro" id="IPR036434">
    <property type="entry name" value="Beta_cellobiohydrolase_sf"/>
</dbReference>
<keyword evidence="3" id="KW-0136">Cellulose degradation</keyword>
<dbReference type="AlphaFoldDB" id="A0A160T1Q8"/>
<evidence type="ECO:0000256" key="2">
    <source>
        <dbReference type="PIRSR" id="PIRSR001100-2"/>
    </source>
</evidence>
<dbReference type="Pfam" id="PF01341">
    <property type="entry name" value="Glyco_hydro_6"/>
    <property type="match status" value="1"/>
</dbReference>
<evidence type="ECO:0000256" key="3">
    <source>
        <dbReference type="RuleBase" id="RU361186"/>
    </source>
</evidence>
<feature type="active site" description="Proton donor" evidence="1">
    <location>
        <position position="153"/>
    </location>
</feature>
<gene>
    <name evidence="4" type="ORF">CFX0092_A1918</name>
</gene>
<dbReference type="PANTHER" id="PTHR34876:SF4">
    <property type="entry name" value="1,4-BETA-D-GLUCAN CELLOBIOHYDROLASE C-RELATED"/>
    <property type="match status" value="1"/>
</dbReference>
<name>A0A160T1Q8_9CHLR</name>
<dbReference type="PIRSF" id="PIRSF001100">
    <property type="entry name" value="Beta_cellobiohydrolase"/>
    <property type="match status" value="1"/>
</dbReference>
<keyword evidence="3" id="KW-0624">Polysaccharide degradation</keyword>
<feature type="binding site" evidence="2">
    <location>
        <position position="216"/>
    </location>
    <ligand>
        <name>substrate</name>
    </ligand>
</feature>
<evidence type="ECO:0000256" key="1">
    <source>
        <dbReference type="PIRSR" id="PIRSR001100-1"/>
    </source>
</evidence>
<dbReference type="RefSeq" id="WP_095043238.1">
    <property type="nucleotide sequence ID" value="NZ_LN890655.1"/>
</dbReference>
<dbReference type="Proteomes" id="UP000215027">
    <property type="component" value="Chromosome I"/>
</dbReference>
<feature type="active site" description="Proton acceptor" evidence="1">
    <location>
        <position position="380"/>
    </location>
</feature>
<accession>A0A160T1Q8</accession>
<evidence type="ECO:0000313" key="4">
    <source>
        <dbReference type="EMBL" id="CUS03796.2"/>
    </source>
</evidence>
<dbReference type="OrthoDB" id="9775889at2"/>
<feature type="binding site" evidence="2">
    <location>
        <position position="374"/>
    </location>
    <ligand>
        <name>substrate</name>
    </ligand>
</feature>